<organism evidence="1 2">
    <name type="scientific">Xylaria bambusicola</name>
    <dbReference type="NCBI Taxonomy" id="326684"/>
    <lineage>
        <taxon>Eukaryota</taxon>
        <taxon>Fungi</taxon>
        <taxon>Dikarya</taxon>
        <taxon>Ascomycota</taxon>
        <taxon>Pezizomycotina</taxon>
        <taxon>Sordariomycetes</taxon>
        <taxon>Xylariomycetidae</taxon>
        <taxon>Xylariales</taxon>
        <taxon>Xylariaceae</taxon>
        <taxon>Xylaria</taxon>
    </lineage>
</organism>
<dbReference type="EMBL" id="JAWHQM010000048">
    <property type="protein sequence ID" value="KAK5635096.1"/>
    <property type="molecule type" value="Genomic_DNA"/>
</dbReference>
<evidence type="ECO:0000313" key="2">
    <source>
        <dbReference type="Proteomes" id="UP001305414"/>
    </source>
</evidence>
<evidence type="ECO:0000313" key="1">
    <source>
        <dbReference type="EMBL" id="KAK5635096.1"/>
    </source>
</evidence>
<name>A0AAN7UYM8_9PEZI</name>
<gene>
    <name evidence="1" type="ORF">RRF57_010807</name>
</gene>
<sequence length="72" mass="8029">MEIPVELVIVEFDRDGVVAILVYCPYKSDKIQAEIFSIAAPGCRARLKGFMVLNFNVATFSKGLPKYTVTIM</sequence>
<comment type="caution">
    <text evidence="1">The sequence shown here is derived from an EMBL/GenBank/DDBJ whole genome shotgun (WGS) entry which is preliminary data.</text>
</comment>
<keyword evidence="2" id="KW-1185">Reference proteome</keyword>
<proteinExistence type="predicted"/>
<dbReference type="Proteomes" id="UP001305414">
    <property type="component" value="Unassembled WGS sequence"/>
</dbReference>
<accession>A0AAN7UYM8</accession>
<dbReference type="AlphaFoldDB" id="A0AAN7UYM8"/>
<protein>
    <submittedName>
        <fullName evidence="1">Uncharacterized protein</fullName>
    </submittedName>
</protein>
<reference evidence="1 2" key="1">
    <citation type="submission" date="2023-10" db="EMBL/GenBank/DDBJ databases">
        <title>Draft genome sequence of Xylaria bambusicola isolate GMP-LS, the root and basal stem rot pathogen of sugarcane in Indonesia.</title>
        <authorList>
            <person name="Selvaraj P."/>
            <person name="Muralishankar V."/>
            <person name="Muruganantham S."/>
            <person name="Sp S."/>
            <person name="Haryani S."/>
            <person name="Lau K.J.X."/>
            <person name="Naqvi N.I."/>
        </authorList>
    </citation>
    <scope>NUCLEOTIDE SEQUENCE [LARGE SCALE GENOMIC DNA]</scope>
    <source>
        <strain evidence="1">GMP-LS</strain>
    </source>
</reference>